<name>A0A3P7JMA4_STRVU</name>
<accession>A0A3P7JMA4</accession>
<gene>
    <name evidence="1" type="ORF">SVUK_LOCUS16961</name>
</gene>
<sequence>MQLDIDSFWITPPIQSYEDLADLLISSKLGYFRKPSFLNISASIRTKVVALTKIPDPEVEQYLWQVRSVLEELKKETDLVSGQWCPTPAEDLIADRRVEQ</sequence>
<protein>
    <submittedName>
        <fullName evidence="1">Uncharacterized protein</fullName>
    </submittedName>
</protein>
<proteinExistence type="predicted"/>
<organism evidence="1 2">
    <name type="scientific">Strongylus vulgaris</name>
    <name type="common">Blood worm</name>
    <dbReference type="NCBI Taxonomy" id="40348"/>
    <lineage>
        <taxon>Eukaryota</taxon>
        <taxon>Metazoa</taxon>
        <taxon>Ecdysozoa</taxon>
        <taxon>Nematoda</taxon>
        <taxon>Chromadorea</taxon>
        <taxon>Rhabditida</taxon>
        <taxon>Rhabditina</taxon>
        <taxon>Rhabditomorpha</taxon>
        <taxon>Strongyloidea</taxon>
        <taxon>Strongylidae</taxon>
        <taxon>Strongylus</taxon>
    </lineage>
</organism>
<evidence type="ECO:0000313" key="2">
    <source>
        <dbReference type="Proteomes" id="UP000270094"/>
    </source>
</evidence>
<evidence type="ECO:0000313" key="1">
    <source>
        <dbReference type="EMBL" id="VDM81963.1"/>
    </source>
</evidence>
<dbReference type="EMBL" id="UYYB01115389">
    <property type="protein sequence ID" value="VDM81963.1"/>
    <property type="molecule type" value="Genomic_DNA"/>
</dbReference>
<dbReference type="AlphaFoldDB" id="A0A3P7JMA4"/>
<reference evidence="1 2" key="1">
    <citation type="submission" date="2018-11" db="EMBL/GenBank/DDBJ databases">
        <authorList>
            <consortium name="Pathogen Informatics"/>
        </authorList>
    </citation>
    <scope>NUCLEOTIDE SEQUENCE [LARGE SCALE GENOMIC DNA]</scope>
</reference>
<dbReference type="Proteomes" id="UP000270094">
    <property type="component" value="Unassembled WGS sequence"/>
</dbReference>
<keyword evidence="2" id="KW-1185">Reference proteome</keyword>